<dbReference type="InterPro" id="IPR014807">
    <property type="entry name" value="Coa1"/>
</dbReference>
<reference evidence="3" key="1">
    <citation type="journal article" date="2018" name="Nat. Microbiol.">
        <title>Leveraging single-cell genomics to expand the fungal tree of life.</title>
        <authorList>
            <person name="Ahrendt S.R."/>
            <person name="Quandt C.A."/>
            <person name="Ciobanu D."/>
            <person name="Clum A."/>
            <person name="Salamov A."/>
            <person name="Andreopoulos B."/>
            <person name="Cheng J.F."/>
            <person name="Woyke T."/>
            <person name="Pelin A."/>
            <person name="Henrissat B."/>
            <person name="Reynolds N.K."/>
            <person name="Benny G.L."/>
            <person name="Smith M.E."/>
            <person name="James T.Y."/>
            <person name="Grigoriev I.V."/>
        </authorList>
    </citation>
    <scope>NUCLEOTIDE SEQUENCE [LARGE SCALE GENOMIC DNA]</scope>
    <source>
        <strain evidence="3">ATCC 52028</strain>
    </source>
</reference>
<dbReference type="Proteomes" id="UP000274922">
    <property type="component" value="Unassembled WGS sequence"/>
</dbReference>
<keyword evidence="3" id="KW-1185">Reference proteome</keyword>
<gene>
    <name evidence="2" type="ORF">CXG81DRAFT_19074</name>
</gene>
<proteinExistence type="predicted"/>
<dbReference type="Pfam" id="PF08695">
    <property type="entry name" value="Coa1"/>
    <property type="match status" value="1"/>
</dbReference>
<evidence type="ECO:0000256" key="1">
    <source>
        <dbReference type="SAM" id="MobiDB-lite"/>
    </source>
</evidence>
<sequence>MSRLFRPLKRLVASPQGPLLVTGLTALFGAKIYYDGVESQRRNNSLMHALRLHLRSQPAVAALVGDGVELDPGTRVEGTHNHIKGVADLRFAILAANGVRADVAYRGRRRGDEWYTDEFAVSRDATRLDLRDDAPSSSEPSADARRRRDLSPAAA</sequence>
<dbReference type="OrthoDB" id="2100652at2759"/>
<dbReference type="AlphaFoldDB" id="A0A4P9X7Q0"/>
<name>A0A4P9X7Q0_9FUNG</name>
<accession>A0A4P9X7Q0</accession>
<feature type="region of interest" description="Disordered" evidence="1">
    <location>
        <begin position="130"/>
        <end position="155"/>
    </location>
</feature>
<feature type="compositionally biased region" description="Basic and acidic residues" evidence="1">
    <location>
        <begin position="142"/>
        <end position="155"/>
    </location>
</feature>
<evidence type="ECO:0000313" key="3">
    <source>
        <dbReference type="Proteomes" id="UP000274922"/>
    </source>
</evidence>
<evidence type="ECO:0008006" key="4">
    <source>
        <dbReference type="Google" id="ProtNLM"/>
    </source>
</evidence>
<dbReference type="EMBL" id="ML014186">
    <property type="protein sequence ID" value="RKP01080.1"/>
    <property type="molecule type" value="Genomic_DNA"/>
</dbReference>
<evidence type="ECO:0000313" key="2">
    <source>
        <dbReference type="EMBL" id="RKP01080.1"/>
    </source>
</evidence>
<organism evidence="2 3">
    <name type="scientific">Caulochytrium protostelioides</name>
    <dbReference type="NCBI Taxonomy" id="1555241"/>
    <lineage>
        <taxon>Eukaryota</taxon>
        <taxon>Fungi</taxon>
        <taxon>Fungi incertae sedis</taxon>
        <taxon>Chytridiomycota</taxon>
        <taxon>Chytridiomycota incertae sedis</taxon>
        <taxon>Chytridiomycetes</taxon>
        <taxon>Caulochytriales</taxon>
        <taxon>Caulochytriaceae</taxon>
        <taxon>Caulochytrium</taxon>
    </lineage>
</organism>
<protein>
    <recommendedName>
        <fullName evidence="4">DUF1783-domain-containing protein</fullName>
    </recommendedName>
</protein>